<protein>
    <submittedName>
        <fullName evidence="8">Uncharacterized protein</fullName>
    </submittedName>
</protein>
<dbReference type="SUPFAM" id="SSF52058">
    <property type="entry name" value="L domain-like"/>
    <property type="match status" value="1"/>
</dbReference>
<evidence type="ECO:0000313" key="9">
    <source>
        <dbReference type="Proteomes" id="UP000663879"/>
    </source>
</evidence>
<accession>A0A814DDW6</accession>
<comment type="subcellular location">
    <subcellularLocation>
        <location evidence="1">Membrane</location>
    </subcellularLocation>
</comment>
<name>A0A814DDW6_9BILA</name>
<dbReference type="Pfam" id="PF13855">
    <property type="entry name" value="LRR_8"/>
    <property type="match status" value="1"/>
</dbReference>
<dbReference type="GO" id="GO:0016020">
    <property type="term" value="C:membrane"/>
    <property type="evidence" value="ECO:0007669"/>
    <property type="project" value="UniProtKB-SubCell"/>
</dbReference>
<keyword evidence="3" id="KW-0732">Signal</keyword>
<keyword evidence="4" id="KW-1133">Transmembrane helix</keyword>
<dbReference type="EMBL" id="CAJNOC010002868">
    <property type="protein sequence ID" value="CAF0955755.1"/>
    <property type="molecule type" value="Genomic_DNA"/>
</dbReference>
<sequence>MNQIRSDILEYYSNLENEIDIVSEKAIAYFKTEDTVNKINCGRDKLIAKIKETEKLKLNTLKDSQSIYDGIFCFFIPISDFSYMDSKSDSESEEVEEDDDEPDEWDEQDDKKRFLKWKNRFLNKLLRERKGEFEFPNQIGQLLVTNCTLNNDIVEKLIGLDDLDEIEFETFEESAKFNIFFQLIQAKNDIIIDLTQLENNQIARLNLNGDCGGLNEKSLTFIDTCLNVQSIKELRLKNALIYELPNNFFQSFKHLTKLNLHLNYLKSFNDDVFNDLQNLESLKLTNLSFAKWEANTFKKLTKLNELVLDRVSIKGSDILNNLDHLKKLVLKECSIIDFEIKNSDCLKSLESFKFLENGFDEMYKTDKFKGLNNLKSFESDCDVDKFQINPGLEILGLKFQTIKSLNNFKMLKFLNIREHCSFKNINFLNELKELEYLDFKLPNNLTYAFKFVNLPKLKFLVLTCTNTPNFRDSFKNLQGLELIEPKFIPRDHFVNLISLDYLAITDPTVSMFNTFIKTSLPTLKQMKYLKIESDILEIHNETKQENIKQALLKLFQEPDKVICKNSFNYDFAIEMSSKLDDEEISEKVYFEKYLQVSECVREFILDNQSNYFSECFRNTERRKSNFVLDSESSDEEDDDSDEHDDDCDCYECNDYCGSFSGYDSDDKYMLGFGTYGTTWNEWAE</sequence>
<organism evidence="8 9">
    <name type="scientific">Brachionus calyciflorus</name>
    <dbReference type="NCBI Taxonomy" id="104777"/>
    <lineage>
        <taxon>Eukaryota</taxon>
        <taxon>Metazoa</taxon>
        <taxon>Spiralia</taxon>
        <taxon>Gnathifera</taxon>
        <taxon>Rotifera</taxon>
        <taxon>Eurotatoria</taxon>
        <taxon>Monogononta</taxon>
        <taxon>Pseudotrocha</taxon>
        <taxon>Ploima</taxon>
        <taxon>Brachionidae</taxon>
        <taxon>Brachionus</taxon>
    </lineage>
</organism>
<feature type="compositionally biased region" description="Acidic residues" evidence="7">
    <location>
        <begin position="91"/>
        <end position="107"/>
    </location>
</feature>
<evidence type="ECO:0000256" key="3">
    <source>
        <dbReference type="ARBA" id="ARBA00022729"/>
    </source>
</evidence>
<keyword evidence="9" id="KW-1185">Reference proteome</keyword>
<evidence type="ECO:0000256" key="6">
    <source>
        <dbReference type="ARBA" id="ARBA00023180"/>
    </source>
</evidence>
<proteinExistence type="predicted"/>
<dbReference type="Proteomes" id="UP000663879">
    <property type="component" value="Unassembled WGS sequence"/>
</dbReference>
<keyword evidence="5" id="KW-0472">Membrane</keyword>
<dbReference type="AlphaFoldDB" id="A0A814DDW6"/>
<dbReference type="InterPro" id="IPR032675">
    <property type="entry name" value="LRR_dom_sf"/>
</dbReference>
<reference evidence="8" key="1">
    <citation type="submission" date="2021-02" db="EMBL/GenBank/DDBJ databases">
        <authorList>
            <person name="Nowell W R."/>
        </authorList>
    </citation>
    <scope>NUCLEOTIDE SEQUENCE</scope>
    <source>
        <strain evidence="8">Ploen Becks lab</strain>
    </source>
</reference>
<dbReference type="InterPro" id="IPR046956">
    <property type="entry name" value="RLP23-like"/>
</dbReference>
<feature type="region of interest" description="Disordered" evidence="7">
    <location>
        <begin position="87"/>
        <end position="107"/>
    </location>
</feature>
<evidence type="ECO:0000256" key="7">
    <source>
        <dbReference type="SAM" id="MobiDB-lite"/>
    </source>
</evidence>
<comment type="caution">
    <text evidence="8">The sequence shown here is derived from an EMBL/GenBank/DDBJ whole genome shotgun (WGS) entry which is preliminary data.</text>
</comment>
<keyword evidence="6" id="KW-0325">Glycoprotein</keyword>
<evidence type="ECO:0000256" key="5">
    <source>
        <dbReference type="ARBA" id="ARBA00023136"/>
    </source>
</evidence>
<gene>
    <name evidence="8" type="ORF">OXX778_LOCUS14185</name>
</gene>
<dbReference type="PANTHER" id="PTHR48063">
    <property type="entry name" value="LRR RECEPTOR-LIKE KINASE"/>
    <property type="match status" value="1"/>
</dbReference>
<dbReference type="PANTHER" id="PTHR48063:SF35">
    <property type="entry name" value="RECEPTOR-LIKE PROTEIN 12"/>
    <property type="match status" value="1"/>
</dbReference>
<evidence type="ECO:0000313" key="8">
    <source>
        <dbReference type="EMBL" id="CAF0955755.1"/>
    </source>
</evidence>
<evidence type="ECO:0000256" key="2">
    <source>
        <dbReference type="ARBA" id="ARBA00022692"/>
    </source>
</evidence>
<dbReference type="Gene3D" id="3.80.10.10">
    <property type="entry name" value="Ribonuclease Inhibitor"/>
    <property type="match status" value="2"/>
</dbReference>
<dbReference type="OrthoDB" id="827707at2759"/>
<evidence type="ECO:0000256" key="4">
    <source>
        <dbReference type="ARBA" id="ARBA00022989"/>
    </source>
</evidence>
<evidence type="ECO:0000256" key="1">
    <source>
        <dbReference type="ARBA" id="ARBA00004370"/>
    </source>
</evidence>
<keyword evidence="2" id="KW-0812">Transmembrane</keyword>
<dbReference type="InterPro" id="IPR001611">
    <property type="entry name" value="Leu-rich_rpt"/>
</dbReference>